<evidence type="ECO:0000313" key="13">
    <source>
        <dbReference type="EMBL" id="KHS45024.1"/>
    </source>
</evidence>
<comment type="similarity">
    <text evidence="4">Belongs to the LeuD family. LeuD type 1 subfamily.</text>
</comment>
<keyword evidence="14" id="KW-1185">Reference proteome</keyword>
<evidence type="ECO:0000256" key="9">
    <source>
        <dbReference type="ARBA" id="ARBA00023239"/>
    </source>
</evidence>
<gene>
    <name evidence="13" type="ORF">NJ75_02950</name>
</gene>
<dbReference type="InterPro" id="IPR000573">
    <property type="entry name" value="AconitaseA/IPMdHydase_ssu_swvl"/>
</dbReference>
<dbReference type="Gene3D" id="3.20.19.10">
    <property type="entry name" value="Aconitase, domain 4"/>
    <property type="match status" value="1"/>
</dbReference>
<dbReference type="EMBL" id="JRVC01000014">
    <property type="protein sequence ID" value="KHS45024.1"/>
    <property type="molecule type" value="Genomic_DNA"/>
</dbReference>
<reference evidence="13 14" key="1">
    <citation type="submission" date="2014-10" db="EMBL/GenBank/DDBJ databases">
        <title>Draft genome sequence of Novosphingobium subterraneum DSM 12447.</title>
        <authorList>
            <person name="Gan H.M."/>
            <person name="Gan H.Y."/>
            <person name="Savka M.A."/>
        </authorList>
    </citation>
    <scope>NUCLEOTIDE SEQUENCE [LARGE SCALE GENOMIC DNA]</scope>
    <source>
        <strain evidence="13 14">DSM 12447</strain>
    </source>
</reference>
<dbReference type="EC" id="4.2.1.33" evidence="6"/>
<dbReference type="PRINTS" id="PR00111">
    <property type="entry name" value="ABHYDROLASE"/>
</dbReference>
<comment type="function">
    <text evidence="2">Catalyzes the isomerization between 2-isopropylmalate and 3-isopropylmalate, via the formation of 2-isopropylmaleate.</text>
</comment>
<comment type="caution">
    <text evidence="13">The sequence shown here is derived from an EMBL/GenBank/DDBJ whole genome shotgun (WGS) entry which is preliminary data.</text>
</comment>
<evidence type="ECO:0000256" key="1">
    <source>
        <dbReference type="ARBA" id="ARBA00000491"/>
    </source>
</evidence>
<name>A0A0B9A382_9SPHN</name>
<dbReference type="InterPro" id="IPR050075">
    <property type="entry name" value="LeuD"/>
</dbReference>
<dbReference type="Gene3D" id="3.40.50.1820">
    <property type="entry name" value="alpha/beta hydrolase"/>
    <property type="match status" value="1"/>
</dbReference>
<proteinExistence type="inferred from homology"/>
<evidence type="ECO:0000256" key="8">
    <source>
        <dbReference type="ARBA" id="ARBA00022605"/>
    </source>
</evidence>
<feature type="domain" description="AB hydrolase-1" evidence="11">
    <location>
        <begin position="7"/>
        <end position="201"/>
    </location>
</feature>
<protein>
    <recommendedName>
        <fullName evidence="6">3-isopropylmalate dehydratase</fullName>
        <ecNumber evidence="6">4.2.1.33</ecNumber>
    </recommendedName>
</protein>
<evidence type="ECO:0000259" key="12">
    <source>
        <dbReference type="Pfam" id="PF00694"/>
    </source>
</evidence>
<evidence type="ECO:0000256" key="6">
    <source>
        <dbReference type="ARBA" id="ARBA00011998"/>
    </source>
</evidence>
<keyword evidence="8" id="KW-0028">Amino-acid biosynthesis</keyword>
<dbReference type="Pfam" id="PF00694">
    <property type="entry name" value="Aconitase_C"/>
    <property type="match status" value="1"/>
</dbReference>
<dbReference type="PANTHER" id="PTHR43345">
    <property type="entry name" value="3-ISOPROPYLMALATE DEHYDRATASE SMALL SUBUNIT 2-RELATED-RELATED"/>
    <property type="match status" value="1"/>
</dbReference>
<evidence type="ECO:0000256" key="3">
    <source>
        <dbReference type="ARBA" id="ARBA00004729"/>
    </source>
</evidence>
<dbReference type="AlphaFoldDB" id="A0A0B9A382"/>
<dbReference type="STRING" id="48936.NJ75_02950"/>
<comment type="pathway">
    <text evidence="3">Amino-acid biosynthesis; L-leucine biosynthesis; L-leucine from 3-methyl-2-oxobutanoate: step 2/4.</text>
</comment>
<evidence type="ECO:0000313" key="14">
    <source>
        <dbReference type="Proteomes" id="UP000031338"/>
    </source>
</evidence>
<keyword evidence="9 13" id="KW-0456">Lyase</keyword>
<comment type="subunit">
    <text evidence="5">Heterodimer of LeuC and LeuD.</text>
</comment>
<dbReference type="SUPFAM" id="SSF53474">
    <property type="entry name" value="alpha/beta-Hydrolases"/>
    <property type="match status" value="1"/>
</dbReference>
<dbReference type="InterPro" id="IPR033940">
    <property type="entry name" value="IPMI_Swivel"/>
</dbReference>
<comment type="catalytic activity">
    <reaction evidence="1">
        <text>(2R,3S)-3-isopropylmalate = (2S)-2-isopropylmalate</text>
        <dbReference type="Rhea" id="RHEA:32287"/>
        <dbReference type="ChEBI" id="CHEBI:1178"/>
        <dbReference type="ChEBI" id="CHEBI:35121"/>
        <dbReference type="EC" id="4.2.1.33"/>
    </reaction>
</comment>
<dbReference type="InterPro" id="IPR000073">
    <property type="entry name" value="AB_hydrolase_1"/>
</dbReference>
<evidence type="ECO:0000256" key="2">
    <source>
        <dbReference type="ARBA" id="ARBA00002695"/>
    </source>
</evidence>
<evidence type="ECO:0000259" key="11">
    <source>
        <dbReference type="Pfam" id="PF00561"/>
    </source>
</evidence>
<dbReference type="GO" id="GO:0003861">
    <property type="term" value="F:3-isopropylmalate dehydratase activity"/>
    <property type="evidence" value="ECO:0007669"/>
    <property type="project" value="UniProtKB-EC"/>
</dbReference>
<evidence type="ECO:0000256" key="10">
    <source>
        <dbReference type="ARBA" id="ARBA00023304"/>
    </source>
</evidence>
<dbReference type="GO" id="GO:0009098">
    <property type="term" value="P:L-leucine biosynthetic process"/>
    <property type="evidence" value="ECO:0007669"/>
    <property type="project" value="UniProtKB-KW"/>
</dbReference>
<dbReference type="PATRIC" id="fig|48936.3.peg.2965"/>
<dbReference type="CDD" id="cd01577">
    <property type="entry name" value="IPMI_Swivel"/>
    <property type="match status" value="1"/>
</dbReference>
<dbReference type="PANTHER" id="PTHR43345:SF5">
    <property type="entry name" value="3-ISOPROPYLMALATE DEHYDRATASE SMALL SUBUNIT"/>
    <property type="match status" value="1"/>
</dbReference>
<keyword evidence="10" id="KW-0100">Branched-chain amino acid biosynthesis</keyword>
<sequence length="376" mass="41314">MIAKRLKARYRIIRLDLPGYGLSDGPTDESLKTLVPTDVPIALLDHLQVRKVTFAGVSSGGTMGMYMAARRPDMIERLILSNTPSDPVDTSHLKLSQGLKSAMDRAQQTGFRDQDFWTNFLTFFAGVPARISAQTQKEYYDFYRRAPEKNLIGLMARIGDGKQATIEMAKVRKPVLLLWGTADPLLPESALNAIGRYLSNAQISRVSMPQLRRTAGAGWSNAPRQSGHGCSRCRDGPSRRCKEPCLMPAQPFTTVSGRAAAMREDNFDTDIIFPARFLLITAKAGLGEYAFHDRRFASDGSKVEGYVLNDPPFADAPVIIAGANFGSGSSREQAVWALLGLGVRTVISSSFGEIFQSNCMRNGIVPIVLPKDRLPR</sequence>
<evidence type="ECO:0000256" key="7">
    <source>
        <dbReference type="ARBA" id="ARBA00022430"/>
    </source>
</evidence>
<dbReference type="SUPFAM" id="SSF52016">
    <property type="entry name" value="LeuD/IlvD-like"/>
    <property type="match status" value="1"/>
</dbReference>
<accession>A0A0B9A382</accession>
<evidence type="ECO:0000256" key="5">
    <source>
        <dbReference type="ARBA" id="ARBA00011271"/>
    </source>
</evidence>
<evidence type="ECO:0000256" key="4">
    <source>
        <dbReference type="ARBA" id="ARBA00009845"/>
    </source>
</evidence>
<dbReference type="Pfam" id="PF00561">
    <property type="entry name" value="Abhydrolase_1"/>
    <property type="match status" value="1"/>
</dbReference>
<dbReference type="Proteomes" id="UP000031338">
    <property type="component" value="Unassembled WGS sequence"/>
</dbReference>
<organism evidence="13 14">
    <name type="scientific">Novosphingobium subterraneum</name>
    <dbReference type="NCBI Taxonomy" id="48936"/>
    <lineage>
        <taxon>Bacteria</taxon>
        <taxon>Pseudomonadati</taxon>
        <taxon>Pseudomonadota</taxon>
        <taxon>Alphaproteobacteria</taxon>
        <taxon>Sphingomonadales</taxon>
        <taxon>Sphingomonadaceae</taxon>
        <taxon>Novosphingobium</taxon>
    </lineage>
</organism>
<feature type="domain" description="Aconitase A/isopropylmalate dehydratase small subunit swivel" evidence="12">
    <location>
        <begin position="250"/>
        <end position="371"/>
    </location>
</feature>
<dbReference type="InterPro" id="IPR015928">
    <property type="entry name" value="Aconitase/3IPM_dehydase_swvl"/>
</dbReference>
<keyword evidence="7" id="KW-0432">Leucine biosynthesis</keyword>
<dbReference type="InterPro" id="IPR029058">
    <property type="entry name" value="AB_hydrolase_fold"/>
</dbReference>